<evidence type="ECO:0000256" key="4">
    <source>
        <dbReference type="RuleBase" id="RU003476"/>
    </source>
</evidence>
<dbReference type="SUPFAM" id="SSF55811">
    <property type="entry name" value="Nudix"/>
    <property type="match status" value="1"/>
</dbReference>
<evidence type="ECO:0000256" key="3">
    <source>
        <dbReference type="ARBA" id="ARBA00022801"/>
    </source>
</evidence>
<dbReference type="OrthoDB" id="9804442at2"/>
<dbReference type="GO" id="GO:0016787">
    <property type="term" value="F:hydrolase activity"/>
    <property type="evidence" value="ECO:0007669"/>
    <property type="project" value="UniProtKB-KW"/>
</dbReference>
<dbReference type="Gene3D" id="3.90.79.10">
    <property type="entry name" value="Nucleoside Triphosphate Pyrophosphohydrolase"/>
    <property type="match status" value="1"/>
</dbReference>
<dbReference type="EMBL" id="FNPH01000002">
    <property type="protein sequence ID" value="SDY38993.1"/>
    <property type="molecule type" value="Genomic_DNA"/>
</dbReference>
<evidence type="ECO:0000313" key="7">
    <source>
        <dbReference type="Proteomes" id="UP000242415"/>
    </source>
</evidence>
<dbReference type="PROSITE" id="PS51462">
    <property type="entry name" value="NUDIX"/>
    <property type="match status" value="1"/>
</dbReference>
<dbReference type="InterPro" id="IPR020084">
    <property type="entry name" value="NUDIX_hydrolase_CS"/>
</dbReference>
<reference evidence="7" key="1">
    <citation type="submission" date="2016-10" db="EMBL/GenBank/DDBJ databases">
        <authorList>
            <person name="Varghese N."/>
            <person name="Submissions S."/>
        </authorList>
    </citation>
    <scope>NUCLEOTIDE SEQUENCE [LARGE SCALE GENOMIC DNA]</scope>
    <source>
        <strain evidence="7">DSM 45245</strain>
    </source>
</reference>
<dbReference type="PANTHER" id="PTHR43046">
    <property type="entry name" value="GDP-MANNOSE MANNOSYL HYDROLASE"/>
    <property type="match status" value="1"/>
</dbReference>
<dbReference type="STRING" id="405436.SAMN05444365_102107"/>
<evidence type="ECO:0000313" key="6">
    <source>
        <dbReference type="EMBL" id="SDY38993.1"/>
    </source>
</evidence>
<sequence length="144" mass="15868">MNEQPRLRVTTYAVVVRDGSVLLTRLSEASPVFEPGNWHLPGGGMDPGEQPCDALTRELQEEAGLPVLEAKLLDARSYMAERNDVKWNVISMLYGARVGAGEPRVTEVGGSSDAIEWVPIDRVRELPLSPPARDGLRLMETVSW</sequence>
<protein>
    <submittedName>
        <fullName evidence="6">ADP-ribose pyrophosphatase YjhB, NUDIX family</fullName>
    </submittedName>
</protein>
<evidence type="ECO:0000259" key="5">
    <source>
        <dbReference type="PROSITE" id="PS51462"/>
    </source>
</evidence>
<gene>
    <name evidence="6" type="ORF">SAMN05444365_102107</name>
</gene>
<keyword evidence="7" id="KW-1185">Reference proteome</keyword>
<dbReference type="PANTHER" id="PTHR43046:SF14">
    <property type="entry name" value="MUTT_NUDIX FAMILY PROTEIN"/>
    <property type="match status" value="1"/>
</dbReference>
<dbReference type="PROSITE" id="PS00893">
    <property type="entry name" value="NUDIX_BOX"/>
    <property type="match status" value="1"/>
</dbReference>
<dbReference type="InterPro" id="IPR020476">
    <property type="entry name" value="Nudix_hydrolase"/>
</dbReference>
<dbReference type="RefSeq" id="WP_091552890.1">
    <property type="nucleotide sequence ID" value="NZ_FNPH01000002.1"/>
</dbReference>
<dbReference type="PRINTS" id="PR00502">
    <property type="entry name" value="NUDIXFAMILY"/>
</dbReference>
<evidence type="ECO:0000256" key="1">
    <source>
        <dbReference type="ARBA" id="ARBA00001946"/>
    </source>
</evidence>
<comment type="similarity">
    <text evidence="2 4">Belongs to the Nudix hydrolase family.</text>
</comment>
<accession>A0A1H3JG83</accession>
<dbReference type="AlphaFoldDB" id="A0A1H3JG83"/>
<comment type="cofactor">
    <cofactor evidence="1">
        <name>Mg(2+)</name>
        <dbReference type="ChEBI" id="CHEBI:18420"/>
    </cofactor>
</comment>
<evidence type="ECO:0000256" key="2">
    <source>
        <dbReference type="ARBA" id="ARBA00005582"/>
    </source>
</evidence>
<dbReference type="Pfam" id="PF00293">
    <property type="entry name" value="NUDIX"/>
    <property type="match status" value="1"/>
</dbReference>
<keyword evidence="3 4" id="KW-0378">Hydrolase</keyword>
<name>A0A1H3JG83_9ACTN</name>
<dbReference type="InterPro" id="IPR015797">
    <property type="entry name" value="NUDIX_hydrolase-like_dom_sf"/>
</dbReference>
<dbReference type="Proteomes" id="UP000242415">
    <property type="component" value="Unassembled WGS sequence"/>
</dbReference>
<feature type="domain" description="Nudix hydrolase" evidence="5">
    <location>
        <begin position="6"/>
        <end position="140"/>
    </location>
</feature>
<proteinExistence type="inferred from homology"/>
<dbReference type="InterPro" id="IPR000086">
    <property type="entry name" value="NUDIX_hydrolase_dom"/>
</dbReference>
<organism evidence="6 7">
    <name type="scientific">Micromonospora pattaloongensis</name>
    <dbReference type="NCBI Taxonomy" id="405436"/>
    <lineage>
        <taxon>Bacteria</taxon>
        <taxon>Bacillati</taxon>
        <taxon>Actinomycetota</taxon>
        <taxon>Actinomycetes</taxon>
        <taxon>Micromonosporales</taxon>
        <taxon>Micromonosporaceae</taxon>
        <taxon>Micromonospora</taxon>
    </lineage>
</organism>